<organism evidence="3 4">
    <name type="scientific">Diaporthe eres</name>
    <name type="common">Phomopsis oblonga</name>
    <dbReference type="NCBI Taxonomy" id="83184"/>
    <lineage>
        <taxon>Eukaryota</taxon>
        <taxon>Fungi</taxon>
        <taxon>Dikarya</taxon>
        <taxon>Ascomycota</taxon>
        <taxon>Pezizomycotina</taxon>
        <taxon>Sordariomycetes</taxon>
        <taxon>Sordariomycetidae</taxon>
        <taxon>Diaporthales</taxon>
        <taxon>Diaporthaceae</taxon>
        <taxon>Diaporthe</taxon>
        <taxon>Diaporthe eres species complex</taxon>
    </lineage>
</organism>
<reference evidence="3 4" key="1">
    <citation type="submission" date="2024-02" db="EMBL/GenBank/DDBJ databases">
        <title>De novo assembly and annotation of 12 fungi associated with fruit tree decline syndrome in Ontario, Canada.</title>
        <authorList>
            <person name="Sulman M."/>
            <person name="Ellouze W."/>
            <person name="Ilyukhin E."/>
        </authorList>
    </citation>
    <scope>NUCLEOTIDE SEQUENCE [LARGE SCALE GENOMIC DNA]</scope>
    <source>
        <strain evidence="3 4">M169</strain>
    </source>
</reference>
<dbReference type="InterPro" id="IPR030395">
    <property type="entry name" value="GP_PDE_dom"/>
</dbReference>
<dbReference type="PROSITE" id="PS51704">
    <property type="entry name" value="GP_PDE"/>
    <property type="match status" value="1"/>
</dbReference>
<dbReference type="Pfam" id="PF25329">
    <property type="entry name" value="C2_GDE1"/>
    <property type="match status" value="1"/>
</dbReference>
<dbReference type="Proteomes" id="UP001430848">
    <property type="component" value="Unassembled WGS sequence"/>
</dbReference>
<evidence type="ECO:0000313" key="3">
    <source>
        <dbReference type="EMBL" id="KAK7705469.1"/>
    </source>
</evidence>
<dbReference type="PANTHER" id="PTHR22958:SF1">
    <property type="entry name" value="GLYCEROPHOSPHOCHOLINE PHOSPHODIESTERASE GPCPD1"/>
    <property type="match status" value="1"/>
</dbReference>
<dbReference type="SUPFAM" id="SSF51695">
    <property type="entry name" value="PLC-like phosphodiesterases"/>
    <property type="match status" value="1"/>
</dbReference>
<dbReference type="EMBL" id="JAKNSF020000238">
    <property type="protein sequence ID" value="KAK7705469.1"/>
    <property type="molecule type" value="Genomic_DNA"/>
</dbReference>
<accession>A0ABR1NKQ6</accession>
<evidence type="ECO:0000313" key="4">
    <source>
        <dbReference type="Proteomes" id="UP001430848"/>
    </source>
</evidence>
<gene>
    <name evidence="3" type="ORF">SLS63_014123</name>
</gene>
<dbReference type="InterPro" id="IPR057506">
    <property type="entry name" value="C2_GPCPD1"/>
</dbReference>
<dbReference type="InterPro" id="IPR051578">
    <property type="entry name" value="GDPD"/>
</dbReference>
<feature type="domain" description="GP-PDE" evidence="2">
    <location>
        <begin position="205"/>
        <end position="416"/>
    </location>
</feature>
<dbReference type="InterPro" id="IPR017946">
    <property type="entry name" value="PLC-like_Pdiesterase_TIM-brl"/>
</dbReference>
<dbReference type="Pfam" id="PF03009">
    <property type="entry name" value="GDPD"/>
    <property type="match status" value="1"/>
</dbReference>
<proteinExistence type="predicted"/>
<sequence>MPKVLSDCSEWLVTLDHAAFKGFPPRVKTLQSRRGEARPVEGAHVMFERDVKYKRQINPATKQMGKPNHAYMTMKDDSKVEERSHIFVNVGHFDMDKEPAILQVDAFRQLVAPAQIPESSLMLQVTAIDCEAPLEYWVSFPVIEDLSNDPFYFSAQDPDAAKLRFRLFCSVVGRDNNAQQMSLIGSAVVSLIDVRHGLGTAVESLMRDHTVSLVSSDAEYIGKLTFTFVMSKPFSYKGPAPTPSEIVLRREKSTLIAAHREYPMLFEARDFNMDSHAMELNLFLDAMLAVVYEHAGSRPIWFSSFSPELCILLSTKQRLYPVLFLTESGNIPTRDIRAISYQEAVRFAKKWNLKGVVPASEPLVASPMLIDLARDSGLICATWGSLNDDTECAKLQHSAQLDVIITNRVGEIARTLKG</sequence>
<dbReference type="PANTHER" id="PTHR22958">
    <property type="entry name" value="GLYCEROPHOSPHORYL DIESTER PHOSPHODIESTERASE"/>
    <property type="match status" value="1"/>
</dbReference>
<name>A0ABR1NKQ6_DIAER</name>
<dbReference type="Gene3D" id="3.20.20.190">
    <property type="entry name" value="Phosphatidylinositol (PI) phosphodiesterase"/>
    <property type="match status" value="1"/>
</dbReference>
<comment type="caution">
    <text evidence="3">The sequence shown here is derived from an EMBL/GenBank/DDBJ whole genome shotgun (WGS) entry which is preliminary data.</text>
</comment>
<protein>
    <recommendedName>
        <fullName evidence="2">GP-PDE domain-containing protein</fullName>
    </recommendedName>
</protein>
<keyword evidence="4" id="KW-1185">Reference proteome</keyword>
<evidence type="ECO:0000259" key="2">
    <source>
        <dbReference type="PROSITE" id="PS51704"/>
    </source>
</evidence>
<evidence type="ECO:0000256" key="1">
    <source>
        <dbReference type="ARBA" id="ARBA00022801"/>
    </source>
</evidence>
<keyword evidence="1" id="KW-0378">Hydrolase</keyword>